<name>A0AA88DQC6_FICCA</name>
<organism evidence="1 2">
    <name type="scientific">Ficus carica</name>
    <name type="common">Common fig</name>
    <dbReference type="NCBI Taxonomy" id="3494"/>
    <lineage>
        <taxon>Eukaryota</taxon>
        <taxon>Viridiplantae</taxon>
        <taxon>Streptophyta</taxon>
        <taxon>Embryophyta</taxon>
        <taxon>Tracheophyta</taxon>
        <taxon>Spermatophyta</taxon>
        <taxon>Magnoliopsida</taxon>
        <taxon>eudicotyledons</taxon>
        <taxon>Gunneridae</taxon>
        <taxon>Pentapetalae</taxon>
        <taxon>rosids</taxon>
        <taxon>fabids</taxon>
        <taxon>Rosales</taxon>
        <taxon>Moraceae</taxon>
        <taxon>Ficeae</taxon>
        <taxon>Ficus</taxon>
    </lineage>
</organism>
<reference evidence="1" key="1">
    <citation type="submission" date="2023-07" db="EMBL/GenBank/DDBJ databases">
        <title>draft genome sequence of fig (Ficus carica).</title>
        <authorList>
            <person name="Takahashi T."/>
            <person name="Nishimura K."/>
        </authorList>
    </citation>
    <scope>NUCLEOTIDE SEQUENCE</scope>
</reference>
<dbReference type="EMBL" id="BTGU01000089">
    <property type="protein sequence ID" value="GMN59576.1"/>
    <property type="molecule type" value="Genomic_DNA"/>
</dbReference>
<gene>
    <name evidence="1" type="ORF">TIFTF001_028673</name>
</gene>
<accession>A0AA88DQC6</accession>
<keyword evidence="2" id="KW-1185">Reference proteome</keyword>
<proteinExistence type="predicted"/>
<evidence type="ECO:0000313" key="2">
    <source>
        <dbReference type="Proteomes" id="UP001187192"/>
    </source>
</evidence>
<sequence>MHIVQRRTLKSLLELYEKHKHILLMNHQESDSEVFVSFQPQVLNANAGRARQPVCRSCEAFGRLIGYNMRTGTLKITSWIRLRRSLSKMEDGFEDFDATVKADWTGYK</sequence>
<dbReference type="AlphaFoldDB" id="A0AA88DQC6"/>
<comment type="caution">
    <text evidence="1">The sequence shown here is derived from an EMBL/GenBank/DDBJ whole genome shotgun (WGS) entry which is preliminary data.</text>
</comment>
<evidence type="ECO:0000313" key="1">
    <source>
        <dbReference type="EMBL" id="GMN59576.1"/>
    </source>
</evidence>
<protein>
    <submittedName>
        <fullName evidence="1">Uncharacterized protein</fullName>
    </submittedName>
</protein>
<dbReference type="Proteomes" id="UP001187192">
    <property type="component" value="Unassembled WGS sequence"/>
</dbReference>